<feature type="signal peptide" evidence="5">
    <location>
        <begin position="1"/>
        <end position="32"/>
    </location>
</feature>
<keyword evidence="4" id="KW-0472">Membrane</keyword>
<reference evidence="6 7" key="1">
    <citation type="submission" date="2020-08" db="EMBL/GenBank/DDBJ databases">
        <title>Sequencing the genomes of 1000 actinobacteria strains.</title>
        <authorList>
            <person name="Klenk H.-P."/>
        </authorList>
    </citation>
    <scope>NUCLEOTIDE SEQUENCE [LARGE SCALE GENOMIC DNA]</scope>
    <source>
        <strain evidence="6 7">DSM 23889</strain>
    </source>
</reference>
<name>A0A840XJW5_9MICO</name>
<dbReference type="EMBL" id="JACHBS010000001">
    <property type="protein sequence ID" value="MBB5618762.1"/>
    <property type="molecule type" value="Genomic_DNA"/>
</dbReference>
<evidence type="ECO:0000313" key="7">
    <source>
        <dbReference type="Proteomes" id="UP000552883"/>
    </source>
</evidence>
<dbReference type="InterPro" id="IPR045232">
    <property type="entry name" value="FAM234"/>
</dbReference>
<dbReference type="GO" id="GO:0016020">
    <property type="term" value="C:membrane"/>
    <property type="evidence" value="ECO:0007669"/>
    <property type="project" value="UniProtKB-SubCell"/>
</dbReference>
<keyword evidence="7" id="KW-1185">Reference proteome</keyword>
<proteinExistence type="predicted"/>
<keyword evidence="2" id="KW-0812">Transmembrane</keyword>
<protein>
    <recommendedName>
        <fullName evidence="8">FG-GAP repeat protein</fullName>
    </recommendedName>
</protein>
<dbReference type="OrthoDB" id="9802318at2"/>
<evidence type="ECO:0008006" key="8">
    <source>
        <dbReference type="Google" id="ProtNLM"/>
    </source>
</evidence>
<evidence type="ECO:0000313" key="6">
    <source>
        <dbReference type="EMBL" id="MBB5618762.1"/>
    </source>
</evidence>
<dbReference type="InterPro" id="IPR015943">
    <property type="entry name" value="WD40/YVTN_repeat-like_dom_sf"/>
</dbReference>
<dbReference type="PANTHER" id="PTHR21419">
    <property type="match status" value="1"/>
</dbReference>
<dbReference type="PANTHER" id="PTHR21419:SF23">
    <property type="entry name" value="PROTEIN DEFECTIVE IN EXINE FORMATION 1"/>
    <property type="match status" value="1"/>
</dbReference>
<dbReference type="Proteomes" id="UP000552883">
    <property type="component" value="Unassembled WGS sequence"/>
</dbReference>
<evidence type="ECO:0000256" key="3">
    <source>
        <dbReference type="ARBA" id="ARBA00022989"/>
    </source>
</evidence>
<feature type="chain" id="PRO_5032661211" description="FG-GAP repeat protein" evidence="5">
    <location>
        <begin position="33"/>
        <end position="515"/>
    </location>
</feature>
<evidence type="ECO:0000256" key="5">
    <source>
        <dbReference type="SAM" id="SignalP"/>
    </source>
</evidence>
<evidence type="ECO:0000256" key="2">
    <source>
        <dbReference type="ARBA" id="ARBA00022692"/>
    </source>
</evidence>
<evidence type="ECO:0000256" key="4">
    <source>
        <dbReference type="ARBA" id="ARBA00023136"/>
    </source>
</evidence>
<dbReference type="RefSeq" id="WP_153981947.1">
    <property type="nucleotide sequence ID" value="NZ_BAAANZ010000003.1"/>
</dbReference>
<dbReference type="Gene3D" id="2.130.10.10">
    <property type="entry name" value="YVTN repeat-like/Quinoprotein amine dehydrogenase"/>
    <property type="match status" value="1"/>
</dbReference>
<accession>A0A840XJW5</accession>
<evidence type="ECO:0000256" key="1">
    <source>
        <dbReference type="ARBA" id="ARBA00004167"/>
    </source>
</evidence>
<sequence>MTGIISRRIRTGAVAIVCTALLVSAGISPAVATERAMGSTAVLPESTTVTPSADDCGDTLCLEWERRGGTLGKPIATSSPTVGTLDDGGPAVIVGDRAGNIWALHLSDGSWVPGWPVKTGGVVVDSTPSVSGSGDTARVYVGVGGSASPSKGGIWKIRNTGAVMWKVTPRSHPTQAGTSGVKASVSLGNLRGPSTLDAYAPTMGQLHYALATESGKNIPGFWWVAADSTFSTAALADLYGTGRDYVIVGADSTAGTSYFRSYGNGGALRILKPTGRAGEKYPNRGLVCERRTNQVVQSSPAVGPVLAEGRTGIAFGTGTFYPNQTATKFIFMINDRCGDVWRKQLDGSTASSPAFADIKGDGTLDVVIAARVSSSSTSVWALEGPNGATIWRTSVTGGVIGSVVTADLGNGYQSVLVPTTSGLRILDGRTGQIVHSINGIGLQNSPLVTARPDGTVGVTLAGYVGELVSGRVQLRSVIRHYSIPGSDGATVDDRGSWPMFHRDPQLTGTAPLTTF</sequence>
<dbReference type="SUPFAM" id="SSF69318">
    <property type="entry name" value="Integrin alpha N-terminal domain"/>
    <property type="match status" value="1"/>
</dbReference>
<gene>
    <name evidence="6" type="ORF">BJ959_002258</name>
</gene>
<organism evidence="6 7">
    <name type="scientific">Microcella frigidaquae</name>
    <dbReference type="NCBI Taxonomy" id="424758"/>
    <lineage>
        <taxon>Bacteria</taxon>
        <taxon>Bacillati</taxon>
        <taxon>Actinomycetota</taxon>
        <taxon>Actinomycetes</taxon>
        <taxon>Micrococcales</taxon>
        <taxon>Microbacteriaceae</taxon>
        <taxon>Microcella</taxon>
    </lineage>
</organism>
<dbReference type="AlphaFoldDB" id="A0A840XJW5"/>
<comment type="caution">
    <text evidence="6">The sequence shown here is derived from an EMBL/GenBank/DDBJ whole genome shotgun (WGS) entry which is preliminary data.</text>
</comment>
<keyword evidence="5" id="KW-0732">Signal</keyword>
<keyword evidence="3" id="KW-1133">Transmembrane helix</keyword>
<comment type="subcellular location">
    <subcellularLocation>
        <location evidence="1">Membrane</location>
        <topology evidence="1">Single-pass membrane protein</topology>
    </subcellularLocation>
</comment>
<dbReference type="InterPro" id="IPR028994">
    <property type="entry name" value="Integrin_alpha_N"/>
</dbReference>